<dbReference type="PANTHER" id="PTHR12147:SF22">
    <property type="entry name" value="ENDOPLASMIC RETICULUM METALLOPEPTIDASE 1"/>
    <property type="match status" value="1"/>
</dbReference>
<keyword evidence="8" id="KW-1185">Reference proteome</keyword>
<dbReference type="STRING" id="151549.A0A4C1ZVM1"/>
<evidence type="ECO:0000313" key="7">
    <source>
        <dbReference type="EMBL" id="GBP91728.1"/>
    </source>
</evidence>
<dbReference type="GO" id="GO:0008235">
    <property type="term" value="F:metalloexopeptidase activity"/>
    <property type="evidence" value="ECO:0007669"/>
    <property type="project" value="InterPro"/>
</dbReference>
<dbReference type="Pfam" id="PF04389">
    <property type="entry name" value="Peptidase_M28"/>
    <property type="match status" value="2"/>
</dbReference>
<organism evidence="7 8">
    <name type="scientific">Eumeta variegata</name>
    <name type="common">Bagworm moth</name>
    <name type="synonym">Eumeta japonica</name>
    <dbReference type="NCBI Taxonomy" id="151549"/>
    <lineage>
        <taxon>Eukaryota</taxon>
        <taxon>Metazoa</taxon>
        <taxon>Ecdysozoa</taxon>
        <taxon>Arthropoda</taxon>
        <taxon>Hexapoda</taxon>
        <taxon>Insecta</taxon>
        <taxon>Pterygota</taxon>
        <taxon>Neoptera</taxon>
        <taxon>Endopterygota</taxon>
        <taxon>Lepidoptera</taxon>
        <taxon>Glossata</taxon>
        <taxon>Ditrysia</taxon>
        <taxon>Tineoidea</taxon>
        <taxon>Psychidae</taxon>
        <taxon>Oiketicinae</taxon>
        <taxon>Eumeta</taxon>
    </lineage>
</organism>
<dbReference type="PANTHER" id="PTHR12147">
    <property type="entry name" value="METALLOPEPTIDASE M28 FAMILY MEMBER"/>
    <property type="match status" value="1"/>
</dbReference>
<feature type="domain" description="Peptidase M28" evidence="6">
    <location>
        <begin position="44"/>
        <end position="104"/>
    </location>
</feature>
<feature type="domain" description="Peptidase M28" evidence="6">
    <location>
        <begin position="109"/>
        <end position="191"/>
    </location>
</feature>
<comment type="cofactor">
    <cofactor evidence="1">
        <name>Zn(2+)</name>
        <dbReference type="ChEBI" id="CHEBI:29105"/>
    </cofactor>
</comment>
<dbReference type="GO" id="GO:0006508">
    <property type="term" value="P:proteolysis"/>
    <property type="evidence" value="ECO:0007669"/>
    <property type="project" value="InterPro"/>
</dbReference>
<dbReference type="GO" id="GO:0005783">
    <property type="term" value="C:endoplasmic reticulum"/>
    <property type="evidence" value="ECO:0007669"/>
    <property type="project" value="UniProtKB-SubCell"/>
</dbReference>
<comment type="subcellular location">
    <subcellularLocation>
        <location evidence="2">Endoplasmic reticulum</location>
    </subcellularLocation>
</comment>
<proteinExistence type="predicted"/>
<evidence type="ECO:0000256" key="5">
    <source>
        <dbReference type="SAM" id="Phobius"/>
    </source>
</evidence>
<comment type="caution">
    <text evidence="7">The sequence shown here is derived from an EMBL/GenBank/DDBJ whole genome shotgun (WGS) entry which is preliminary data.</text>
</comment>
<feature type="region of interest" description="Disordered" evidence="4">
    <location>
        <begin position="1"/>
        <end position="20"/>
    </location>
</feature>
<evidence type="ECO:0000259" key="6">
    <source>
        <dbReference type="Pfam" id="PF04389"/>
    </source>
</evidence>
<feature type="transmembrane region" description="Helical" evidence="5">
    <location>
        <begin position="266"/>
        <end position="283"/>
    </location>
</feature>
<feature type="transmembrane region" description="Helical" evidence="5">
    <location>
        <begin position="209"/>
        <end position="228"/>
    </location>
</feature>
<dbReference type="AlphaFoldDB" id="A0A4C1ZVM1"/>
<name>A0A4C1ZVM1_EUMVA</name>
<accession>A0A4C1ZVM1</accession>
<evidence type="ECO:0000256" key="1">
    <source>
        <dbReference type="ARBA" id="ARBA00001947"/>
    </source>
</evidence>
<dbReference type="InterPro" id="IPR007484">
    <property type="entry name" value="Peptidase_M28"/>
</dbReference>
<dbReference type="OrthoDB" id="76293at2759"/>
<protein>
    <submittedName>
        <fullName evidence="7">Endoplasmic reticulum metallopeptidase 1-A</fullName>
    </submittedName>
</protein>
<dbReference type="InterPro" id="IPR045175">
    <property type="entry name" value="M28_fam"/>
</dbReference>
<feature type="transmembrane region" description="Helical" evidence="5">
    <location>
        <begin position="334"/>
        <end position="356"/>
    </location>
</feature>
<evidence type="ECO:0000256" key="3">
    <source>
        <dbReference type="ARBA" id="ARBA00022824"/>
    </source>
</evidence>
<keyword evidence="5" id="KW-0472">Membrane</keyword>
<gene>
    <name evidence="7" type="ORF">EVAR_92005_1</name>
</gene>
<evidence type="ECO:0000313" key="8">
    <source>
        <dbReference type="Proteomes" id="UP000299102"/>
    </source>
</evidence>
<evidence type="ECO:0000256" key="4">
    <source>
        <dbReference type="SAM" id="MobiDB-lite"/>
    </source>
</evidence>
<feature type="transmembrane region" description="Helical" evidence="5">
    <location>
        <begin position="235"/>
        <end position="254"/>
    </location>
</feature>
<keyword evidence="5" id="KW-0812">Transmembrane</keyword>
<keyword evidence="3" id="KW-0256">Endoplasmic reticulum</keyword>
<sequence>MSHLNIITGDQPRATSGCRTPHRMRTATKCVKRGGHVGRRGGMNGPALLVNCHYDSVPFALGTSDDAIFCAVMVETLSLLSNRNDKLKHNVISLFNGAEENALQVTDPRILSAYRQSVRRPSAQAMGEILFQSGIVPSDTDFRIWRDFGQVYGVDIAFVKWGNVYHTRYDSPKYLQAGTLQHAGDMLLSFVSAVGNDSEIGVKAEPTTAVYWDFLYVFMASYSFTVVCYRRFHTLFAILSVVHYLWTVGFRWLIVRELLHSVLGRIYSIVIGSLITMMLMWFMGMTTRQMRAYVLDTILDNRSVQAHVCDKWREEKSGLNRIIRVAQAMCATRILVSLVVFVLICIPNTGTLRYVLTIPLLLMSKPCHADPYKTV</sequence>
<dbReference type="EMBL" id="BGZK01002202">
    <property type="protein sequence ID" value="GBP91728.1"/>
    <property type="molecule type" value="Genomic_DNA"/>
</dbReference>
<dbReference type="Gene3D" id="3.40.630.10">
    <property type="entry name" value="Zn peptidases"/>
    <property type="match status" value="2"/>
</dbReference>
<evidence type="ECO:0000256" key="2">
    <source>
        <dbReference type="ARBA" id="ARBA00004240"/>
    </source>
</evidence>
<dbReference type="SUPFAM" id="SSF53187">
    <property type="entry name" value="Zn-dependent exopeptidases"/>
    <property type="match status" value="1"/>
</dbReference>
<keyword evidence="5" id="KW-1133">Transmembrane helix</keyword>
<reference evidence="7 8" key="1">
    <citation type="journal article" date="2019" name="Commun. Biol.">
        <title>The bagworm genome reveals a unique fibroin gene that provides high tensile strength.</title>
        <authorList>
            <person name="Kono N."/>
            <person name="Nakamura H."/>
            <person name="Ohtoshi R."/>
            <person name="Tomita M."/>
            <person name="Numata K."/>
            <person name="Arakawa K."/>
        </authorList>
    </citation>
    <scope>NUCLEOTIDE SEQUENCE [LARGE SCALE GENOMIC DNA]</scope>
</reference>
<dbReference type="Proteomes" id="UP000299102">
    <property type="component" value="Unassembled WGS sequence"/>
</dbReference>